<keyword evidence="3" id="KW-0964">Secreted</keyword>
<dbReference type="PANTHER" id="PTHR21066:SF18">
    <property type="entry name" value="ODORANT-BINDING PROTEIN 73A, ISOFORM B"/>
    <property type="match status" value="1"/>
</dbReference>
<sequence>MISNVVYRAYIALILLDRAGILAKDLHGNSFTKVLRSKGSQLSRCLNPPRTARRVESFIQDCQEDVKNKLFSEAYYILKSEVNKEYTELDITVDNIAEIDSTPASPAAPSLIFHTIEGNSNLASSHNSYQFQSDRQQVTSLMHRIGRISYDPRSAIYHPTLVPAEEKRLAGCLLHCVYAKNNAIDKLGWPTLDGLVNFYSEGVNEHGFFMATLRSVNLCLHAITIKYNINRRKLPKLGESCDLAFDVFDCISDQLTGYCLNQYE</sequence>
<evidence type="ECO:0000256" key="1">
    <source>
        <dbReference type="ARBA" id="ARBA00004613"/>
    </source>
</evidence>
<evidence type="ECO:0000256" key="2">
    <source>
        <dbReference type="ARBA" id="ARBA00008098"/>
    </source>
</evidence>
<reference evidence="4" key="1">
    <citation type="submission" date="2018-09" db="EMBL/GenBank/DDBJ databases">
        <title>Identification and expression analysis of chemosensory genes in citrus fruit fly Bactrocera minax.</title>
        <authorList>
            <person name="Lu Y."/>
            <person name="Yu T."/>
            <person name="Cheng J."/>
        </authorList>
    </citation>
    <scope>NUCLEOTIDE SEQUENCE</scope>
    <source>
        <strain evidence="4">Bmi005271</strain>
    </source>
</reference>
<accession>A0A3G2LEH6</accession>
<dbReference type="AlphaFoldDB" id="A0A3G2LEH6"/>
<proteinExistence type="evidence at transcript level"/>
<evidence type="ECO:0000256" key="3">
    <source>
        <dbReference type="ARBA" id="ARBA00022525"/>
    </source>
</evidence>
<dbReference type="GO" id="GO:0005576">
    <property type="term" value="C:extracellular region"/>
    <property type="evidence" value="ECO:0007669"/>
    <property type="project" value="UniProtKB-SubCell"/>
</dbReference>
<dbReference type="GO" id="GO:0005549">
    <property type="term" value="F:odorant binding"/>
    <property type="evidence" value="ECO:0007669"/>
    <property type="project" value="InterPro"/>
</dbReference>
<comment type="subcellular location">
    <subcellularLocation>
        <location evidence="1">Secreted</location>
    </subcellularLocation>
</comment>
<organism evidence="4">
    <name type="scientific">Bactrocera minax</name>
    <name type="common">Chinese citrus fly</name>
    <dbReference type="NCBI Taxonomy" id="104690"/>
    <lineage>
        <taxon>Eukaryota</taxon>
        <taxon>Metazoa</taxon>
        <taxon>Ecdysozoa</taxon>
        <taxon>Arthropoda</taxon>
        <taxon>Hexapoda</taxon>
        <taxon>Insecta</taxon>
        <taxon>Pterygota</taxon>
        <taxon>Neoptera</taxon>
        <taxon>Endopterygota</taxon>
        <taxon>Diptera</taxon>
        <taxon>Brachycera</taxon>
        <taxon>Muscomorpha</taxon>
        <taxon>Tephritoidea</taxon>
        <taxon>Tephritidae</taxon>
        <taxon>Bactrocera</taxon>
        <taxon>Tetradacus</taxon>
    </lineage>
</organism>
<dbReference type="InterPro" id="IPR052295">
    <property type="entry name" value="Odorant-binding_protein"/>
</dbReference>
<dbReference type="EMBL" id="MH937231">
    <property type="protein sequence ID" value="AYN70646.1"/>
    <property type="molecule type" value="mRNA"/>
</dbReference>
<dbReference type="PANTHER" id="PTHR21066">
    <property type="entry name" value="ODORANT-BINDING PROTEIN 59A-RELATED"/>
    <property type="match status" value="1"/>
</dbReference>
<evidence type="ECO:0000313" key="4">
    <source>
        <dbReference type="EMBL" id="AYN70646.1"/>
    </source>
</evidence>
<dbReference type="SUPFAM" id="SSF47565">
    <property type="entry name" value="Insect pheromone/odorant-binding proteins"/>
    <property type="match status" value="1"/>
</dbReference>
<protein>
    <submittedName>
        <fullName evidence="4">Odorant-binding protein 73a</fullName>
    </submittedName>
</protein>
<gene>
    <name evidence="4" type="primary">OBP73a</name>
</gene>
<comment type="similarity">
    <text evidence="2">Belongs to the PBP/GOBP family.</text>
</comment>
<name>A0A3G2LEH6_9MUSC</name>
<dbReference type="InterPro" id="IPR036728">
    <property type="entry name" value="PBP_GOBP_sf"/>
</dbReference>